<dbReference type="OrthoDB" id="276744at2759"/>
<dbReference type="AlphaFoldDB" id="A0A9Q1ITM7"/>
<proteinExistence type="predicted"/>
<reference evidence="2" key="1">
    <citation type="journal article" date="2023" name="Science">
        <title>Genome structures resolve the early diversification of teleost fishes.</title>
        <authorList>
            <person name="Parey E."/>
            <person name="Louis A."/>
            <person name="Montfort J."/>
            <person name="Bouchez O."/>
            <person name="Roques C."/>
            <person name="Iampietro C."/>
            <person name="Lluch J."/>
            <person name="Castinel A."/>
            <person name="Donnadieu C."/>
            <person name="Desvignes T."/>
            <person name="Floi Bucao C."/>
            <person name="Jouanno E."/>
            <person name="Wen M."/>
            <person name="Mejri S."/>
            <person name="Dirks R."/>
            <person name="Jansen H."/>
            <person name="Henkel C."/>
            <person name="Chen W.J."/>
            <person name="Zahm M."/>
            <person name="Cabau C."/>
            <person name="Klopp C."/>
            <person name="Thompson A.W."/>
            <person name="Robinson-Rechavi M."/>
            <person name="Braasch I."/>
            <person name="Lecointre G."/>
            <person name="Bobe J."/>
            <person name="Postlethwait J.H."/>
            <person name="Berthelot C."/>
            <person name="Roest Crollius H."/>
            <person name="Guiguen Y."/>
        </authorList>
    </citation>
    <scope>NUCLEOTIDE SEQUENCE</scope>
    <source>
        <strain evidence="2">WJC10195</strain>
    </source>
</reference>
<organism evidence="2 3">
    <name type="scientific">Synaphobranchus kaupii</name>
    <name type="common">Kaup's arrowtooth eel</name>
    <dbReference type="NCBI Taxonomy" id="118154"/>
    <lineage>
        <taxon>Eukaryota</taxon>
        <taxon>Metazoa</taxon>
        <taxon>Chordata</taxon>
        <taxon>Craniata</taxon>
        <taxon>Vertebrata</taxon>
        <taxon>Euteleostomi</taxon>
        <taxon>Actinopterygii</taxon>
        <taxon>Neopterygii</taxon>
        <taxon>Teleostei</taxon>
        <taxon>Anguilliformes</taxon>
        <taxon>Synaphobranchidae</taxon>
        <taxon>Synaphobranchus</taxon>
    </lineage>
</organism>
<name>A0A9Q1ITM7_SYNKA</name>
<gene>
    <name evidence="2" type="ORF">SKAU_G00233870</name>
</gene>
<dbReference type="EMBL" id="JAINUF010000008">
    <property type="protein sequence ID" value="KAJ8351911.1"/>
    <property type="molecule type" value="Genomic_DNA"/>
</dbReference>
<evidence type="ECO:0000313" key="2">
    <source>
        <dbReference type="EMBL" id="KAJ8351911.1"/>
    </source>
</evidence>
<dbReference type="PANTHER" id="PTHR33332">
    <property type="entry name" value="REVERSE TRANSCRIPTASE DOMAIN-CONTAINING PROTEIN"/>
    <property type="match status" value="1"/>
</dbReference>
<keyword evidence="3" id="KW-1185">Reference proteome</keyword>
<feature type="region of interest" description="Disordered" evidence="1">
    <location>
        <begin position="166"/>
        <end position="190"/>
    </location>
</feature>
<comment type="caution">
    <text evidence="2">The sequence shown here is derived from an EMBL/GenBank/DDBJ whole genome shotgun (WGS) entry which is preliminary data.</text>
</comment>
<accession>A0A9Q1ITM7</accession>
<sequence length="190" mass="21467">MSKAFDRVNHATLMLRFCEVISDPRDIAWTLDYLHGRTQRVFANNTHSQWTHITSGVPQGGGEAVPVVPTARYLGWHIDSSLSHSYQVQDMVLKASKRLYLLRVLARTSMSADDLLLIYSALIRSVLEYGHVLLVGCSKGQEEELERVQRRALKIISRRGIRPLPHLPSLKERSCNHPAETNDESIPPTS</sequence>
<evidence type="ECO:0000313" key="3">
    <source>
        <dbReference type="Proteomes" id="UP001152622"/>
    </source>
</evidence>
<evidence type="ECO:0000256" key="1">
    <source>
        <dbReference type="SAM" id="MobiDB-lite"/>
    </source>
</evidence>
<dbReference type="Proteomes" id="UP001152622">
    <property type="component" value="Chromosome 8"/>
</dbReference>
<evidence type="ECO:0008006" key="4">
    <source>
        <dbReference type="Google" id="ProtNLM"/>
    </source>
</evidence>
<protein>
    <recommendedName>
        <fullName evidence="4">Reverse transcriptase</fullName>
    </recommendedName>
</protein>